<dbReference type="Pfam" id="PF08543">
    <property type="entry name" value="Phos_pyr_kin"/>
    <property type="match status" value="1"/>
</dbReference>
<evidence type="ECO:0000256" key="1">
    <source>
        <dbReference type="ARBA" id="ARBA00012104"/>
    </source>
</evidence>
<evidence type="ECO:0000256" key="5">
    <source>
        <dbReference type="ARBA" id="ARBA00022840"/>
    </source>
</evidence>
<dbReference type="SUPFAM" id="SSF53613">
    <property type="entry name" value="Ribokinase-like"/>
    <property type="match status" value="1"/>
</dbReference>
<dbReference type="GO" id="GO:0008478">
    <property type="term" value="F:pyridoxal kinase activity"/>
    <property type="evidence" value="ECO:0007669"/>
    <property type="project" value="UniProtKB-EC"/>
</dbReference>
<dbReference type="PANTHER" id="PTHR10534">
    <property type="entry name" value="PYRIDOXAL KINASE"/>
    <property type="match status" value="1"/>
</dbReference>
<evidence type="ECO:0000256" key="2">
    <source>
        <dbReference type="ARBA" id="ARBA00022679"/>
    </source>
</evidence>
<dbReference type="NCBIfam" id="NF005491">
    <property type="entry name" value="PRK07105.1"/>
    <property type="match status" value="1"/>
</dbReference>
<protein>
    <recommendedName>
        <fullName evidence="1">pyridoxal kinase</fullName>
        <ecNumber evidence="1">2.7.1.35</ecNumber>
    </recommendedName>
</protein>
<dbReference type="Gene3D" id="3.40.1190.20">
    <property type="match status" value="1"/>
</dbReference>
<comment type="caution">
    <text evidence="7">The sequence shown here is derived from an EMBL/GenBank/DDBJ whole genome shotgun (WGS) entry which is preliminary data.</text>
</comment>
<dbReference type="EMBL" id="JAIKTU010000024">
    <property type="protein sequence ID" value="MBY0757390.1"/>
    <property type="molecule type" value="Genomic_DNA"/>
</dbReference>
<feature type="domain" description="Pyridoxamine kinase/Phosphomethylpyrimidine kinase" evidence="6">
    <location>
        <begin position="72"/>
        <end position="259"/>
    </location>
</feature>
<dbReference type="InterPro" id="IPR004625">
    <property type="entry name" value="PyrdxlKinase"/>
</dbReference>
<gene>
    <name evidence="7" type="ORF">K5V21_18355</name>
</gene>
<dbReference type="Proteomes" id="UP001299068">
    <property type="component" value="Unassembled WGS sequence"/>
</dbReference>
<keyword evidence="3" id="KW-0547">Nucleotide-binding</keyword>
<keyword evidence="2 7" id="KW-0808">Transferase</keyword>
<accession>A0ABS7L2W5</accession>
<evidence type="ECO:0000313" key="7">
    <source>
        <dbReference type="EMBL" id="MBY0757390.1"/>
    </source>
</evidence>
<dbReference type="PANTHER" id="PTHR10534:SF2">
    <property type="entry name" value="PYRIDOXAL KINASE"/>
    <property type="match status" value="1"/>
</dbReference>
<evidence type="ECO:0000256" key="4">
    <source>
        <dbReference type="ARBA" id="ARBA00022777"/>
    </source>
</evidence>
<dbReference type="CDD" id="cd01173">
    <property type="entry name" value="pyridoxal_pyridoxamine_kinase"/>
    <property type="match status" value="1"/>
</dbReference>
<evidence type="ECO:0000256" key="3">
    <source>
        <dbReference type="ARBA" id="ARBA00022741"/>
    </source>
</evidence>
<sequence>MNRQKRVAIINDLSGIGKCSLAVALPLFSVLNIEACPLPTAVLSNQTGFDEFSFYDLSDSMKDTLEIWQRSNEHFDAIYTGFLGSEEQIEMIEKLIRFNNKAIVIVDPVMGDNGDIYNTYTVALCNKIKELVCMADIITPNITEAIILAENNFKEINIDNIDINKVKSIAKSLSKLGPSYVVITGVIVDNSIFNILYSKDTDEFHLEKSPYYNCSYSGTGDIFTSLITGYILKGFNIKVAIKKASKFISKALDKTINVSTDPRYGIQFEGILKEVLLDEL</sequence>
<keyword evidence="5" id="KW-0067">ATP-binding</keyword>
<dbReference type="RefSeq" id="WP_221862504.1">
    <property type="nucleotide sequence ID" value="NZ_JAIKTU010000024.1"/>
</dbReference>
<organism evidence="7 8">
    <name type="scientific">Clostridium sardiniense</name>
    <name type="common">Clostridium absonum</name>
    <dbReference type="NCBI Taxonomy" id="29369"/>
    <lineage>
        <taxon>Bacteria</taxon>
        <taxon>Bacillati</taxon>
        <taxon>Bacillota</taxon>
        <taxon>Clostridia</taxon>
        <taxon>Eubacteriales</taxon>
        <taxon>Clostridiaceae</taxon>
        <taxon>Clostridium</taxon>
    </lineage>
</organism>
<keyword evidence="8" id="KW-1185">Reference proteome</keyword>
<proteinExistence type="predicted"/>
<name>A0ABS7L2W5_CLOSR</name>
<dbReference type="InterPro" id="IPR013749">
    <property type="entry name" value="PM/HMP-P_kinase-1"/>
</dbReference>
<keyword evidence="4 7" id="KW-0418">Kinase</keyword>
<evidence type="ECO:0000259" key="6">
    <source>
        <dbReference type="Pfam" id="PF08543"/>
    </source>
</evidence>
<evidence type="ECO:0000313" key="8">
    <source>
        <dbReference type="Proteomes" id="UP001299068"/>
    </source>
</evidence>
<dbReference type="EC" id="2.7.1.35" evidence="1"/>
<dbReference type="InterPro" id="IPR029056">
    <property type="entry name" value="Ribokinase-like"/>
</dbReference>
<reference evidence="7 8" key="1">
    <citation type="journal article" date="2021" name="Cell Host Microbe">
        <title>in vivo commensal control of Clostridioides difficile virulence.</title>
        <authorList>
            <person name="Girinathan B.P."/>
            <person name="Dibenedetto N."/>
            <person name="Worley J.N."/>
            <person name="Peltier J."/>
            <person name="Arrieta-Ortiz M.L."/>
            <person name="Rupa Christinal Immanuel S."/>
            <person name="Lavin R."/>
            <person name="Delaney M.L."/>
            <person name="Cummins C."/>
            <person name="Hoffmann M."/>
            <person name="Luo Y."/>
            <person name="Gonzalez-Escalona N."/>
            <person name="Allard M."/>
            <person name="Onderdonk A.B."/>
            <person name="Gerber G.K."/>
            <person name="Sonenshein A.L."/>
            <person name="Baliga N."/>
            <person name="Dupuy B."/>
            <person name="Bry L."/>
        </authorList>
    </citation>
    <scope>NUCLEOTIDE SEQUENCE [LARGE SCALE GENOMIC DNA]</scope>
    <source>
        <strain evidence="7 8">DSM 599</strain>
    </source>
</reference>